<proteinExistence type="predicted"/>
<feature type="compositionally biased region" description="Polar residues" evidence="1">
    <location>
        <begin position="125"/>
        <end position="136"/>
    </location>
</feature>
<reference evidence="2" key="1">
    <citation type="journal article" date="2023" name="Science">
        <title>Genome structures resolve the early diversification of teleost fishes.</title>
        <authorList>
            <person name="Parey E."/>
            <person name="Louis A."/>
            <person name="Montfort J."/>
            <person name="Bouchez O."/>
            <person name="Roques C."/>
            <person name="Iampietro C."/>
            <person name="Lluch J."/>
            <person name="Castinel A."/>
            <person name="Donnadieu C."/>
            <person name="Desvignes T."/>
            <person name="Floi Bucao C."/>
            <person name="Jouanno E."/>
            <person name="Wen M."/>
            <person name="Mejri S."/>
            <person name="Dirks R."/>
            <person name="Jansen H."/>
            <person name="Henkel C."/>
            <person name="Chen W.J."/>
            <person name="Zahm M."/>
            <person name="Cabau C."/>
            <person name="Klopp C."/>
            <person name="Thompson A.W."/>
            <person name="Robinson-Rechavi M."/>
            <person name="Braasch I."/>
            <person name="Lecointre G."/>
            <person name="Bobe J."/>
            <person name="Postlethwait J.H."/>
            <person name="Berthelot C."/>
            <person name="Roest Crollius H."/>
            <person name="Guiguen Y."/>
        </authorList>
    </citation>
    <scope>NUCLEOTIDE SEQUENCE</scope>
    <source>
        <strain evidence="2">WJC10195</strain>
    </source>
</reference>
<evidence type="ECO:0000313" key="2">
    <source>
        <dbReference type="EMBL" id="KAJ8370656.1"/>
    </source>
</evidence>
<organism evidence="2 3">
    <name type="scientific">Synaphobranchus kaupii</name>
    <name type="common">Kaup's arrowtooth eel</name>
    <dbReference type="NCBI Taxonomy" id="118154"/>
    <lineage>
        <taxon>Eukaryota</taxon>
        <taxon>Metazoa</taxon>
        <taxon>Chordata</taxon>
        <taxon>Craniata</taxon>
        <taxon>Vertebrata</taxon>
        <taxon>Euteleostomi</taxon>
        <taxon>Actinopterygii</taxon>
        <taxon>Neopterygii</taxon>
        <taxon>Teleostei</taxon>
        <taxon>Anguilliformes</taxon>
        <taxon>Synaphobranchidae</taxon>
        <taxon>Synaphobranchus</taxon>
    </lineage>
</organism>
<dbReference type="Proteomes" id="UP001152622">
    <property type="component" value="Chromosome 3"/>
</dbReference>
<dbReference type="AlphaFoldDB" id="A0A9Q1G0Q1"/>
<gene>
    <name evidence="2" type="ORF">SKAU_G00106840</name>
</gene>
<keyword evidence="3" id="KW-1185">Reference proteome</keyword>
<dbReference type="EMBL" id="JAINUF010000003">
    <property type="protein sequence ID" value="KAJ8370656.1"/>
    <property type="molecule type" value="Genomic_DNA"/>
</dbReference>
<protein>
    <submittedName>
        <fullName evidence="2">Uncharacterized protein</fullName>
    </submittedName>
</protein>
<evidence type="ECO:0000313" key="3">
    <source>
        <dbReference type="Proteomes" id="UP001152622"/>
    </source>
</evidence>
<accession>A0A9Q1G0Q1</accession>
<evidence type="ECO:0000256" key="1">
    <source>
        <dbReference type="SAM" id="MobiDB-lite"/>
    </source>
</evidence>
<feature type="region of interest" description="Disordered" evidence="1">
    <location>
        <begin position="104"/>
        <end position="160"/>
    </location>
</feature>
<sequence length="224" mass="24859">MPQFVEQENYRTQQGLRVEEVRDFSLHPVPEGVFKRFRRVTGSVGAGLKWPEALIKAETERVRERIRTNVLTDEAIWNTLPTHPAHIDIRTRIDDLPSIPYYQSEAGTDGAQAARRSHLEGGRRLSQTFLSNSTKDTITDEQHPAGTSTAGPKRAPPHLSVMPLHRSLCFQSARERAGTSPLPGQSAAFPEILLSALAYKARGGRRNRAVGGGPFLVSVRFRGD</sequence>
<name>A0A9Q1G0Q1_SYNKA</name>
<comment type="caution">
    <text evidence="2">The sequence shown here is derived from an EMBL/GenBank/DDBJ whole genome shotgun (WGS) entry which is preliminary data.</text>
</comment>